<gene>
    <name evidence="1" type="ORF">MW7_004740</name>
</gene>
<accession>A0ACD3SS69</accession>
<evidence type="ECO:0000313" key="2">
    <source>
        <dbReference type="Proteomes" id="UP000004277"/>
    </source>
</evidence>
<protein>
    <submittedName>
        <fullName evidence="1">Lipopolysaccharide biosynthesis protein</fullName>
    </submittedName>
</protein>
<proteinExistence type="predicted"/>
<reference evidence="1" key="1">
    <citation type="submission" date="2019-05" db="EMBL/GenBank/DDBJ databases">
        <title>Revised genome assembly of Burkholderiaceae (previously Ralstonia) sp. PBA.</title>
        <authorList>
            <person name="Gan H.M."/>
        </authorList>
    </citation>
    <scope>NUCLEOTIDE SEQUENCE</scope>
    <source>
        <strain evidence="1">PBA</strain>
    </source>
</reference>
<organism evidence="1 2">
    <name type="scientific">Imbroritus primus</name>
    <dbReference type="NCBI Taxonomy" id="3058603"/>
    <lineage>
        <taxon>Bacteria</taxon>
        <taxon>Pseudomonadati</taxon>
        <taxon>Pseudomonadota</taxon>
        <taxon>Betaproteobacteria</taxon>
        <taxon>Burkholderiales</taxon>
        <taxon>Burkholderiaceae</taxon>
        <taxon>Imbroritus</taxon>
    </lineage>
</organism>
<keyword evidence="2" id="KW-1185">Reference proteome</keyword>
<name>A0ACD3SS69_9BURK</name>
<evidence type="ECO:0000313" key="1">
    <source>
        <dbReference type="EMBL" id="TMS59041.1"/>
    </source>
</evidence>
<dbReference type="Proteomes" id="UP000004277">
    <property type="component" value="Unassembled WGS sequence"/>
</dbReference>
<dbReference type="EMBL" id="AKCV02000014">
    <property type="protein sequence ID" value="TMS59041.1"/>
    <property type="molecule type" value="Genomic_DNA"/>
</dbReference>
<sequence length="417" mass="43993">MQRRLTHNVLWVLAERGVQTVAGIGIAAMLARALGVEGFGLFQYAQSLVLIAAAATLVCGAEVIVPRLVALPAPDTHPRLLRHVFALRLMAAALAYVGLLAAVFWLSESSLLRATVAILGLSILLREPFGTVIAWLQAMTDNRPASVIAMAALLVKLLLIGTLYGLGVRALPAYAGVLALESLLVAACLAMLYARRTRGMPPHAGPLDRGILKTLLHDGVLFWLAMLVMMAARRVDQLLLKPAVPLAELGAYAASMQLLDNLLLLATVMVNALAPLLVYAQVDRAMAMRRVAQLASGMALLGLAGGAVLALLAPWVVHLLYGAAFSDAAALLRLVALGSALLFADAALTLLAVMLRRPIWIVGKWLAVLAVTIAIDSMLIPSMGARGAAIGYLCANACAVLIGVTLLVRAWCEEKPA</sequence>
<comment type="caution">
    <text evidence="1">The sequence shown here is derived from an EMBL/GenBank/DDBJ whole genome shotgun (WGS) entry which is preliminary data.</text>
</comment>